<organism evidence="2 3">
    <name type="scientific">Streptomyces albus</name>
    <dbReference type="NCBI Taxonomy" id="1888"/>
    <lineage>
        <taxon>Bacteria</taxon>
        <taxon>Bacillati</taxon>
        <taxon>Actinomycetota</taxon>
        <taxon>Actinomycetes</taxon>
        <taxon>Kitasatosporales</taxon>
        <taxon>Streptomycetaceae</taxon>
        <taxon>Streptomyces</taxon>
    </lineage>
</organism>
<dbReference type="PANTHER" id="PTHR43162">
    <property type="match status" value="1"/>
</dbReference>
<name>A0A8H1LG83_9ACTN</name>
<evidence type="ECO:0000259" key="1">
    <source>
        <dbReference type="Pfam" id="PF13460"/>
    </source>
</evidence>
<dbReference type="Proteomes" id="UP000298111">
    <property type="component" value="Unassembled WGS sequence"/>
</dbReference>
<accession>A0A8H1LG83</accession>
<dbReference type="AlphaFoldDB" id="A0A8H1LG83"/>
<dbReference type="Gene3D" id="3.90.25.10">
    <property type="entry name" value="UDP-galactose 4-epimerase, domain 1"/>
    <property type="match status" value="1"/>
</dbReference>
<proteinExistence type="predicted"/>
<dbReference type="InterPro" id="IPR016040">
    <property type="entry name" value="NAD(P)-bd_dom"/>
</dbReference>
<dbReference type="InterPro" id="IPR051604">
    <property type="entry name" value="Ergot_Alk_Oxidoreductase"/>
</dbReference>
<dbReference type="Pfam" id="PF13460">
    <property type="entry name" value="NAD_binding_10"/>
    <property type="match status" value="1"/>
</dbReference>
<protein>
    <submittedName>
        <fullName evidence="2">NAD-dependent epimerase/dehydratase family protein</fullName>
    </submittedName>
</protein>
<dbReference type="PANTHER" id="PTHR43162:SF1">
    <property type="entry name" value="PRESTALK A DIFFERENTIATION PROTEIN A"/>
    <property type="match status" value="1"/>
</dbReference>
<gene>
    <name evidence="2" type="ORF">D8771_10980</name>
</gene>
<dbReference type="Gene3D" id="3.40.50.720">
    <property type="entry name" value="NAD(P)-binding Rossmann-like Domain"/>
    <property type="match status" value="1"/>
</dbReference>
<sequence>MVITTPTGHVGSRVVPLLLQAGVRPTLLARDPARLPAAVRERVDVVRCDQGDGDAVVRATAGADALFWVNPPTDAEDPVEGYARMGAHAARAVRENGIARTVFLSSGGAELRSGAGEIDGLGRTEEMLDAIGAHVLHLRCGFFHTNLLFEVETLRTEGVLRTTLPLDHAMPWVDPRDIGDVVAARLLSTDWTGRQTQGVHGPADLTYTEVARILTEVLGRPVRAEHVGDDEVRERLRAAGLGEKQIEGVVGMSVWMREGHPVEDPRSVLTTTPTTLASWAWEHLRPLLAASA</sequence>
<evidence type="ECO:0000313" key="3">
    <source>
        <dbReference type="Proteomes" id="UP000298111"/>
    </source>
</evidence>
<feature type="domain" description="NAD(P)-binding" evidence="1">
    <location>
        <begin position="7"/>
        <end position="110"/>
    </location>
</feature>
<dbReference type="EMBL" id="RCIY01000044">
    <property type="protein sequence ID" value="TGG85727.1"/>
    <property type="molecule type" value="Genomic_DNA"/>
</dbReference>
<dbReference type="SUPFAM" id="SSF51735">
    <property type="entry name" value="NAD(P)-binding Rossmann-fold domains"/>
    <property type="match status" value="1"/>
</dbReference>
<evidence type="ECO:0000313" key="2">
    <source>
        <dbReference type="EMBL" id="TGG85727.1"/>
    </source>
</evidence>
<dbReference type="InterPro" id="IPR036291">
    <property type="entry name" value="NAD(P)-bd_dom_sf"/>
</dbReference>
<comment type="caution">
    <text evidence="2">The sequence shown here is derived from an EMBL/GenBank/DDBJ whole genome shotgun (WGS) entry which is preliminary data.</text>
</comment>
<reference evidence="2 3" key="1">
    <citation type="submission" date="2018-10" db="EMBL/GenBank/DDBJ databases">
        <title>Isolation of pseudouridimycin from Streptomyces albus DSM 40763.</title>
        <authorList>
            <person name="Rosenqvist P."/>
            <person name="Metsae-Ketelae M."/>
            <person name="Virta P."/>
        </authorList>
    </citation>
    <scope>NUCLEOTIDE SEQUENCE [LARGE SCALE GENOMIC DNA]</scope>
    <source>
        <strain evidence="2 3">DSM 40763</strain>
    </source>
</reference>